<dbReference type="Gene3D" id="1.10.760.10">
    <property type="entry name" value="Cytochrome c-like domain"/>
    <property type="match status" value="1"/>
</dbReference>
<keyword evidence="8" id="KW-1185">Reference proteome</keyword>
<feature type="signal peptide" evidence="5">
    <location>
        <begin position="1"/>
        <end position="22"/>
    </location>
</feature>
<evidence type="ECO:0000256" key="3">
    <source>
        <dbReference type="ARBA" id="ARBA00023004"/>
    </source>
</evidence>
<feature type="domain" description="Cytochrome c" evidence="6">
    <location>
        <begin position="29"/>
        <end position="114"/>
    </location>
</feature>
<dbReference type="EMBL" id="JAAONZ010000016">
    <property type="protein sequence ID" value="NHO67324.1"/>
    <property type="molecule type" value="Genomic_DNA"/>
</dbReference>
<accession>A0A9E5T3V5</accession>
<evidence type="ECO:0000256" key="1">
    <source>
        <dbReference type="ARBA" id="ARBA00022617"/>
    </source>
</evidence>
<gene>
    <name evidence="7" type="ORF">G8770_17395</name>
</gene>
<evidence type="ECO:0000256" key="4">
    <source>
        <dbReference type="PROSITE-ProRule" id="PRU00433"/>
    </source>
</evidence>
<name>A0A9E5T3V5_9GAMM</name>
<keyword evidence="1 4" id="KW-0349">Heme</keyword>
<comment type="caution">
    <text evidence="7">The sequence shown here is derived from an EMBL/GenBank/DDBJ whole genome shotgun (WGS) entry which is preliminary data.</text>
</comment>
<dbReference type="RefSeq" id="WP_167189827.1">
    <property type="nucleotide sequence ID" value="NZ_JAAONZ010000016.1"/>
</dbReference>
<keyword evidence="2 4" id="KW-0479">Metal-binding</keyword>
<keyword evidence="5" id="KW-0732">Signal</keyword>
<dbReference type="Proteomes" id="UP000787472">
    <property type="component" value="Unassembled WGS sequence"/>
</dbReference>
<dbReference type="GO" id="GO:0020037">
    <property type="term" value="F:heme binding"/>
    <property type="evidence" value="ECO:0007669"/>
    <property type="project" value="InterPro"/>
</dbReference>
<protein>
    <submittedName>
        <fullName evidence="7">C-type cytochrome</fullName>
    </submittedName>
</protein>
<feature type="chain" id="PRO_5038768778" evidence="5">
    <location>
        <begin position="23"/>
        <end position="129"/>
    </location>
</feature>
<reference evidence="7" key="1">
    <citation type="submission" date="2020-03" db="EMBL/GenBank/DDBJ databases">
        <authorList>
            <person name="Guo F."/>
        </authorList>
    </citation>
    <scope>NUCLEOTIDE SEQUENCE</scope>
    <source>
        <strain evidence="7">JCM 30134</strain>
    </source>
</reference>
<evidence type="ECO:0000256" key="5">
    <source>
        <dbReference type="SAM" id="SignalP"/>
    </source>
</evidence>
<dbReference type="GO" id="GO:0009055">
    <property type="term" value="F:electron transfer activity"/>
    <property type="evidence" value="ECO:0007669"/>
    <property type="project" value="InterPro"/>
</dbReference>
<proteinExistence type="predicted"/>
<dbReference type="InterPro" id="IPR036909">
    <property type="entry name" value="Cyt_c-like_dom_sf"/>
</dbReference>
<sequence>MTFKSLCLGMSLLAAATSTTHAEIQYNEESIKAGKQLFAMNCTSCHGNDGKATVNFVADATNLTAPAQWRGGNTRQHIFDAIKGGQAVDMPAYEWILSGDEDIWHLTNFVLSLWPEEARQKALAEHESQ</sequence>
<evidence type="ECO:0000256" key="2">
    <source>
        <dbReference type="ARBA" id="ARBA00022723"/>
    </source>
</evidence>
<evidence type="ECO:0000259" key="6">
    <source>
        <dbReference type="PROSITE" id="PS51007"/>
    </source>
</evidence>
<dbReference type="GO" id="GO:0046872">
    <property type="term" value="F:metal ion binding"/>
    <property type="evidence" value="ECO:0007669"/>
    <property type="project" value="UniProtKB-KW"/>
</dbReference>
<dbReference type="InterPro" id="IPR009056">
    <property type="entry name" value="Cyt_c-like_dom"/>
</dbReference>
<dbReference type="Pfam" id="PF00034">
    <property type="entry name" value="Cytochrom_C"/>
    <property type="match status" value="1"/>
</dbReference>
<keyword evidence="3 4" id="KW-0408">Iron</keyword>
<dbReference type="AlphaFoldDB" id="A0A9E5T3V5"/>
<dbReference type="SUPFAM" id="SSF46626">
    <property type="entry name" value="Cytochrome c"/>
    <property type="match status" value="1"/>
</dbReference>
<dbReference type="PROSITE" id="PS51007">
    <property type="entry name" value="CYTC"/>
    <property type="match status" value="1"/>
</dbReference>
<evidence type="ECO:0000313" key="8">
    <source>
        <dbReference type="Proteomes" id="UP000787472"/>
    </source>
</evidence>
<evidence type="ECO:0000313" key="7">
    <source>
        <dbReference type="EMBL" id="NHO67324.1"/>
    </source>
</evidence>
<organism evidence="7 8">
    <name type="scientific">Pseudomaricurvus hydrocarbonicus</name>
    <dbReference type="NCBI Taxonomy" id="1470433"/>
    <lineage>
        <taxon>Bacteria</taxon>
        <taxon>Pseudomonadati</taxon>
        <taxon>Pseudomonadota</taxon>
        <taxon>Gammaproteobacteria</taxon>
        <taxon>Cellvibrionales</taxon>
        <taxon>Cellvibrionaceae</taxon>
        <taxon>Pseudomaricurvus</taxon>
    </lineage>
</organism>